<dbReference type="Pfam" id="PF06974">
    <property type="entry name" value="WS_DGAT_C"/>
    <property type="match status" value="1"/>
</dbReference>
<dbReference type="HOGENOM" id="CLU_024186_3_1_6"/>
<feature type="domain" description="O-acyltransferase WSD1-like N-terminal" evidence="11">
    <location>
        <begin position="10"/>
        <end position="275"/>
    </location>
</feature>
<dbReference type="GO" id="GO:0019432">
    <property type="term" value="P:triglyceride biosynthetic process"/>
    <property type="evidence" value="ECO:0007669"/>
    <property type="project" value="UniProtKB-UniPathway"/>
</dbReference>
<dbReference type="SUPFAM" id="SSF52777">
    <property type="entry name" value="CoA-dependent acyltransferases"/>
    <property type="match status" value="1"/>
</dbReference>
<reference evidence="13 14" key="1">
    <citation type="journal article" date="2005" name="Nucleic Acids Res.">
        <title>Genomic blueprint of Hahella chejuensis, a marine microbe producing an algicidal agent.</title>
        <authorList>
            <person name="Jeong H."/>
            <person name="Yim J.H."/>
            <person name="Lee C."/>
            <person name="Choi S.-H."/>
            <person name="Park Y.K."/>
            <person name="Yoon S.H."/>
            <person name="Hur C.-G."/>
            <person name="Kang H.-Y."/>
            <person name="Kim D."/>
            <person name="Lee H.H."/>
            <person name="Park K.H."/>
            <person name="Park S.-H."/>
            <person name="Park H.-S."/>
            <person name="Lee H.K."/>
            <person name="Oh T.K."/>
            <person name="Kim J.F."/>
        </authorList>
    </citation>
    <scope>NUCLEOTIDE SEQUENCE [LARGE SCALE GENOMIC DNA]</scope>
    <source>
        <strain evidence="13 14">KCTC 2396</strain>
    </source>
</reference>
<dbReference type="InterPro" id="IPR023213">
    <property type="entry name" value="CAT-like_dom_sf"/>
</dbReference>
<evidence type="ECO:0000256" key="4">
    <source>
        <dbReference type="ARBA" id="ARBA00013244"/>
    </source>
</evidence>
<dbReference type="GO" id="GO:0006071">
    <property type="term" value="P:glycerol metabolic process"/>
    <property type="evidence" value="ECO:0007669"/>
    <property type="project" value="UniProtKB-KW"/>
</dbReference>
<evidence type="ECO:0000256" key="2">
    <source>
        <dbReference type="ARBA" id="ARBA00005189"/>
    </source>
</evidence>
<dbReference type="PANTHER" id="PTHR31650">
    <property type="entry name" value="O-ACYLTRANSFERASE (WSD1-LIKE) FAMILY PROTEIN"/>
    <property type="match status" value="1"/>
</dbReference>
<sequence>MSDNHFEPVSGVDSAWLRLDRPTNLMVITAMAVVEPIPFNKLKELINSRFLAFPRFRQKPVNHSGFYFWEEDPYFSLDYHVRKVALPQPADKGALEKFIGELMSTPLDPGKPLWQVYLIENYGDHHVCVMRVHHCYADGLALVAVFGSLSDQSPNINPFPLDPGKQRDAGVRARQSFVMGMETLSRAVEKCTKLRYRIAEEGKSILREPGYAVEGVRQGLNGAAEIARLAALEADDPTPLRGELGVMKCCTWSELIPLHKFKEVALAFGCSINDVLLSCVSGGLRRLLQERMDQVDGVRLHATLPVNLRPLETRLGREQLQELGNQFGTVFVPLAAGIGNPIERLYKIKHDMAALKESMQPSLSHALLTAMGLFPQGVQQPLLELFSNKTSMVLSNVPGARRARYLAGSKVKELMFWVPQTGDIGLGVSLLSYNQSVQIGINADRALLPEPAELTRAMIDALEEYRSLTGMSWQAAEARSHRKA</sequence>
<dbReference type="Pfam" id="PF03007">
    <property type="entry name" value="WS_DGAT_cat"/>
    <property type="match status" value="1"/>
</dbReference>
<dbReference type="InterPro" id="IPR045034">
    <property type="entry name" value="O-acyltransferase_WSD1-like"/>
</dbReference>
<keyword evidence="8" id="KW-0443">Lipid metabolism</keyword>
<evidence type="ECO:0000259" key="12">
    <source>
        <dbReference type="Pfam" id="PF06974"/>
    </source>
</evidence>
<dbReference type="EMBL" id="CP000155">
    <property type="protein sequence ID" value="ABC27966.1"/>
    <property type="molecule type" value="Genomic_DNA"/>
</dbReference>
<dbReference type="NCBIfam" id="TIGR02946">
    <property type="entry name" value="acyl_WS_DGAT"/>
    <property type="match status" value="1"/>
</dbReference>
<dbReference type="InterPro" id="IPR014292">
    <property type="entry name" value="Acyl_transf_WS/DGAT"/>
</dbReference>
<protein>
    <recommendedName>
        <fullName evidence="4">diacylglycerol O-acyltransferase</fullName>
        <ecNumber evidence="4">2.3.1.20</ecNumber>
    </recommendedName>
</protein>
<evidence type="ECO:0000256" key="6">
    <source>
        <dbReference type="ARBA" id="ARBA00022679"/>
    </source>
</evidence>
<evidence type="ECO:0000256" key="9">
    <source>
        <dbReference type="ARBA" id="ARBA00023315"/>
    </source>
</evidence>
<evidence type="ECO:0000313" key="13">
    <source>
        <dbReference type="EMBL" id="ABC27966.1"/>
    </source>
</evidence>
<dbReference type="RefSeq" id="WP_011395041.1">
    <property type="nucleotide sequence ID" value="NC_007645.1"/>
</dbReference>
<gene>
    <name evidence="13" type="ordered locus">HCH_01086</name>
</gene>
<dbReference type="InterPro" id="IPR004255">
    <property type="entry name" value="O-acyltransferase_WSD1_N"/>
</dbReference>
<keyword evidence="7" id="KW-0319">Glycerol metabolism</keyword>
<dbReference type="KEGG" id="hch:HCH_01086"/>
<keyword evidence="6" id="KW-0808">Transferase</keyword>
<evidence type="ECO:0000259" key="11">
    <source>
        <dbReference type="Pfam" id="PF03007"/>
    </source>
</evidence>
<dbReference type="AlphaFoldDB" id="Q2SN08"/>
<dbReference type="Proteomes" id="UP000000238">
    <property type="component" value="Chromosome"/>
</dbReference>
<evidence type="ECO:0000256" key="7">
    <source>
        <dbReference type="ARBA" id="ARBA00022798"/>
    </source>
</evidence>
<keyword evidence="9" id="KW-0012">Acyltransferase</keyword>
<comment type="pathway">
    <text evidence="2">Lipid metabolism.</text>
</comment>
<evidence type="ECO:0000313" key="14">
    <source>
        <dbReference type="Proteomes" id="UP000000238"/>
    </source>
</evidence>
<dbReference type="UniPathway" id="UPA00282"/>
<proteinExistence type="inferred from homology"/>
<evidence type="ECO:0000256" key="10">
    <source>
        <dbReference type="ARBA" id="ARBA00048109"/>
    </source>
</evidence>
<dbReference type="PANTHER" id="PTHR31650:SF1">
    <property type="entry name" value="WAX ESTER SYNTHASE_DIACYLGLYCEROL ACYLTRANSFERASE 4-RELATED"/>
    <property type="match status" value="1"/>
</dbReference>
<dbReference type="Gene3D" id="3.30.559.10">
    <property type="entry name" value="Chloramphenicol acetyltransferase-like domain"/>
    <property type="match status" value="1"/>
</dbReference>
<comment type="pathway">
    <text evidence="1">Glycerolipid metabolism; triacylglycerol biosynthesis.</text>
</comment>
<dbReference type="OrthoDB" id="9810950at2"/>
<dbReference type="STRING" id="349521.HCH_01086"/>
<evidence type="ECO:0000256" key="5">
    <source>
        <dbReference type="ARBA" id="ARBA00022516"/>
    </source>
</evidence>
<dbReference type="GO" id="GO:0004144">
    <property type="term" value="F:diacylglycerol O-acyltransferase activity"/>
    <property type="evidence" value="ECO:0007669"/>
    <property type="project" value="UniProtKB-EC"/>
</dbReference>
<keyword evidence="14" id="KW-1185">Reference proteome</keyword>
<feature type="domain" description="O-acyltransferase WSD1 C-terminal" evidence="12">
    <location>
        <begin position="324"/>
        <end position="464"/>
    </location>
</feature>
<keyword evidence="5" id="KW-0444">Lipid biosynthesis</keyword>
<dbReference type="InterPro" id="IPR009721">
    <property type="entry name" value="O-acyltransferase_WSD1_C"/>
</dbReference>
<evidence type="ECO:0000256" key="1">
    <source>
        <dbReference type="ARBA" id="ARBA00004771"/>
    </source>
</evidence>
<organism evidence="13 14">
    <name type="scientific">Hahella chejuensis (strain KCTC 2396)</name>
    <dbReference type="NCBI Taxonomy" id="349521"/>
    <lineage>
        <taxon>Bacteria</taxon>
        <taxon>Pseudomonadati</taxon>
        <taxon>Pseudomonadota</taxon>
        <taxon>Gammaproteobacteria</taxon>
        <taxon>Oceanospirillales</taxon>
        <taxon>Hahellaceae</taxon>
        <taxon>Hahella</taxon>
    </lineage>
</organism>
<dbReference type="GO" id="GO:0005886">
    <property type="term" value="C:plasma membrane"/>
    <property type="evidence" value="ECO:0007669"/>
    <property type="project" value="TreeGrafter"/>
</dbReference>
<comment type="similarity">
    <text evidence="3">Belongs to the long-chain O-acyltransferase family.</text>
</comment>
<evidence type="ECO:0000256" key="3">
    <source>
        <dbReference type="ARBA" id="ARBA00009587"/>
    </source>
</evidence>
<name>Q2SN08_HAHCH</name>
<comment type="catalytic activity">
    <reaction evidence="10">
        <text>an acyl-CoA + a 1,2-diacyl-sn-glycerol = a triacyl-sn-glycerol + CoA</text>
        <dbReference type="Rhea" id="RHEA:10868"/>
        <dbReference type="ChEBI" id="CHEBI:17815"/>
        <dbReference type="ChEBI" id="CHEBI:57287"/>
        <dbReference type="ChEBI" id="CHEBI:58342"/>
        <dbReference type="ChEBI" id="CHEBI:64615"/>
        <dbReference type="EC" id="2.3.1.20"/>
    </reaction>
</comment>
<accession>Q2SN08</accession>
<dbReference type="eggNOG" id="COG1020">
    <property type="taxonomic scope" value="Bacteria"/>
</dbReference>
<evidence type="ECO:0000256" key="8">
    <source>
        <dbReference type="ARBA" id="ARBA00023098"/>
    </source>
</evidence>
<dbReference type="EC" id="2.3.1.20" evidence="4"/>